<reference evidence="2" key="1">
    <citation type="submission" date="2020-01" db="EMBL/GenBank/DDBJ databases">
        <title>'Steroidobacter agaridevorans' sp. nov., agar-degrading bacteria isolated from rhizosphere soils.</title>
        <authorList>
            <person name="Ikenaga M."/>
            <person name="Kataoka M."/>
            <person name="Murouchi A."/>
            <person name="Katsuragi S."/>
            <person name="Sakai M."/>
        </authorList>
    </citation>
    <scope>NUCLEOTIDE SEQUENCE [LARGE SCALE GENOMIC DNA]</scope>
    <source>
        <strain evidence="2">YU21-B</strain>
    </source>
</reference>
<evidence type="ECO:0000313" key="2">
    <source>
        <dbReference type="Proteomes" id="UP000445000"/>
    </source>
</evidence>
<proteinExistence type="predicted"/>
<comment type="caution">
    <text evidence="1">The sequence shown here is derived from an EMBL/GenBank/DDBJ whole genome shotgun (WGS) entry which is preliminary data.</text>
</comment>
<organism evidence="1 2">
    <name type="scientific">Steroidobacter agaridevorans</name>
    <dbReference type="NCBI Taxonomy" id="2695856"/>
    <lineage>
        <taxon>Bacteria</taxon>
        <taxon>Pseudomonadati</taxon>
        <taxon>Pseudomonadota</taxon>
        <taxon>Gammaproteobacteria</taxon>
        <taxon>Steroidobacterales</taxon>
        <taxon>Steroidobacteraceae</taxon>
        <taxon>Steroidobacter</taxon>
    </lineage>
</organism>
<evidence type="ECO:0000313" key="1">
    <source>
        <dbReference type="EMBL" id="GFE82842.1"/>
    </source>
</evidence>
<gene>
    <name evidence="1" type="ORF">GCM10011487_48420</name>
</gene>
<keyword evidence="2" id="KW-1185">Reference proteome</keyword>
<name>A0A829YJ10_9GAMM</name>
<sequence length="78" mass="8361">MRPLVFSVCRSSRHGLPARRRNPWTADALRRLRELAAIGAPVSDIALALGRSESAIRNKAGLHGISLMGVAAGCKNNQ</sequence>
<dbReference type="AlphaFoldDB" id="A0A829YJ10"/>
<accession>A0A829YJ10</accession>
<dbReference type="Proteomes" id="UP000445000">
    <property type="component" value="Unassembled WGS sequence"/>
</dbReference>
<protein>
    <recommendedName>
        <fullName evidence="3">Resolvase HTH domain-containing protein</fullName>
    </recommendedName>
</protein>
<evidence type="ECO:0008006" key="3">
    <source>
        <dbReference type="Google" id="ProtNLM"/>
    </source>
</evidence>
<dbReference type="EMBL" id="BLJN01000005">
    <property type="protein sequence ID" value="GFE82842.1"/>
    <property type="molecule type" value="Genomic_DNA"/>
</dbReference>